<dbReference type="Proteomes" id="UP000515135">
    <property type="component" value="Unplaced"/>
</dbReference>
<feature type="compositionally biased region" description="Basic and acidic residues" evidence="8">
    <location>
        <begin position="176"/>
        <end position="185"/>
    </location>
</feature>
<dbReference type="GeneID" id="109467853"/>
<dbReference type="InterPro" id="IPR019082">
    <property type="entry name" value="Mastermind-like_N"/>
</dbReference>
<dbReference type="InterPro" id="IPR046369">
    <property type="entry name" value="MAML1-3"/>
</dbReference>
<keyword evidence="7" id="KW-0539">Nucleus</keyword>
<keyword evidence="4" id="KW-0805">Transcription regulation</keyword>
<comment type="subcellular location">
    <subcellularLocation>
        <location evidence="1">Nucleus speckle</location>
    </subcellularLocation>
</comment>
<evidence type="ECO:0000256" key="5">
    <source>
        <dbReference type="ARBA" id="ARBA00023159"/>
    </source>
</evidence>
<dbReference type="SMART" id="SM01275">
    <property type="entry name" value="MamL-1"/>
    <property type="match status" value="1"/>
</dbReference>
<evidence type="ECO:0000256" key="4">
    <source>
        <dbReference type="ARBA" id="ARBA00023015"/>
    </source>
</evidence>
<keyword evidence="6" id="KW-0804">Transcription</keyword>
<feature type="region of interest" description="Disordered" evidence="8">
    <location>
        <begin position="58"/>
        <end position="96"/>
    </location>
</feature>
<evidence type="ECO:0000259" key="9">
    <source>
        <dbReference type="SMART" id="SM01275"/>
    </source>
</evidence>
<dbReference type="GO" id="GO:0003713">
    <property type="term" value="F:transcription coactivator activity"/>
    <property type="evidence" value="ECO:0007669"/>
    <property type="project" value="InterPro"/>
</dbReference>
<feature type="region of interest" description="Disordered" evidence="8">
    <location>
        <begin position="516"/>
        <end position="556"/>
    </location>
</feature>
<dbReference type="PANTHER" id="PTHR15692:SF20">
    <property type="entry name" value="NEUROGENIC MASTERMIND-LIKE N-TERMINAL DOMAIN-CONTAINING PROTEIN"/>
    <property type="match status" value="1"/>
</dbReference>
<feature type="region of interest" description="Disordered" evidence="8">
    <location>
        <begin position="174"/>
        <end position="199"/>
    </location>
</feature>
<feature type="compositionally biased region" description="Polar residues" evidence="8">
    <location>
        <begin position="832"/>
        <end position="841"/>
    </location>
</feature>
<dbReference type="Pfam" id="PF09596">
    <property type="entry name" value="MamL-1"/>
    <property type="match status" value="1"/>
</dbReference>
<feature type="region of interest" description="Disordered" evidence="8">
    <location>
        <begin position="108"/>
        <end position="157"/>
    </location>
</feature>
<evidence type="ECO:0000313" key="11">
    <source>
        <dbReference type="RefSeq" id="XP_019621514.1"/>
    </source>
</evidence>
<keyword evidence="3" id="KW-0914">Notch signaling pathway</keyword>
<evidence type="ECO:0000256" key="3">
    <source>
        <dbReference type="ARBA" id="ARBA00022976"/>
    </source>
</evidence>
<dbReference type="RefSeq" id="XP_019621514.1">
    <property type="nucleotide sequence ID" value="XM_019765955.1"/>
</dbReference>
<sequence length="972" mass="106256">MGDLQSPKRRAIVDRLRARIELYRKHHNECQARDVQTQAARLQQERQDTLVLHQRVCDSRTKKSKGSKQEPVTAKMCKNDANAGGSSSADPEASQPQRSLLLTLKRKLGGSGSQASDPAADGVEENHTTKKTKTSEATNQSHNLHGFPVGNPVENVGAIKQSHTPDTVMKSEAGLEDTRTQDHAAEAAGANSHSPATNLPVECKQEPQLEDNSCQNDQGFPDVLNTLKAALSSSDINMSDKDFMNILDELENPEWPEEDLRSQINEFDKILDSIREKGDAGLLDGAVNGEQQGSPFHPDQKQQIDHILPTSDASFSKAAQDPIQNQCSPMNFGQNDPNMSTRMGSSQDGASAGNQRGMVSMPQENVSLAAEQLKQMAAQKQSGTEHWNTSMPPHQVAPCRVQQAVPQSAPHMQANPHPCIQSQAQPSRTTTCSGYMDGAGPMGSPHGFHPDQQPVMHLEPNMPGGPLNSHPVHSSHSDVNRAAITSLTMANTKPLSHYSGPEMKPQLPPISQMHAYGQQEPARPPPPAMKQNVGQYHPQQPGPAGNGQWQAAQQQGMTVEHMRLLQARQQQQQQQQKLNLQYRALPTHSQAGVDKTSSIAARNAVQAQLLQRQQQQQQQQQQHPGMPEHLMEQHMQSQMQHYLNRPPPDYGEATAQMKAQQGNPNFQAMKAGVPAMGMSGMKSQAGVVNPHAVGFRQAEVKQEIGWSQPPTASTNQVFKQNVQHISTAKAHMDMGQAQMMPGGPRDRTHSQSSMQGFGGDMPLDGRQGYNPGHPPTTQPLPPHMAGPHSATATISTAQRVYTTSACRSTSDQDMWAQYQREGYGNAAPNQPPTSAAFTRQGQFMGGSFPPNSQDGPMAAQNYSNRMNMAAAHMNQQQRQLMGQMPNKGQMTIPPGVQMMNQSGTNMARMAQPMAMGQMPQLAAYPKPSGTEFHGNMVENLPDRQMPMGPNTNMNYMDPHDLNFIDEVIFANK</sequence>
<evidence type="ECO:0000256" key="7">
    <source>
        <dbReference type="ARBA" id="ARBA00023242"/>
    </source>
</evidence>
<feature type="compositionally biased region" description="Low complexity" evidence="8">
    <location>
        <begin position="538"/>
        <end position="556"/>
    </location>
</feature>
<dbReference type="PANTHER" id="PTHR15692">
    <property type="entry name" value="MASTERMIND-LIKE"/>
    <property type="match status" value="1"/>
</dbReference>
<evidence type="ECO:0000256" key="2">
    <source>
        <dbReference type="ARBA" id="ARBA00008081"/>
    </source>
</evidence>
<feature type="compositionally biased region" description="Polar residues" evidence="8">
    <location>
        <begin position="84"/>
        <end position="96"/>
    </location>
</feature>
<dbReference type="GO" id="GO:0007221">
    <property type="term" value="P:positive regulation of transcription of Notch receptor target"/>
    <property type="evidence" value="ECO:0007669"/>
    <property type="project" value="InterPro"/>
</dbReference>
<protein>
    <submittedName>
        <fullName evidence="11">Mastermind-like protein 3</fullName>
    </submittedName>
</protein>
<keyword evidence="10" id="KW-1185">Reference proteome</keyword>
<name>A0A6P4YHX6_BRABE</name>
<dbReference type="InterPro" id="IPR046370">
    <property type="entry name" value="MAML_N_sf"/>
</dbReference>
<comment type="similarity">
    <text evidence="2">Belongs to the mastermind family.</text>
</comment>
<evidence type="ECO:0000256" key="6">
    <source>
        <dbReference type="ARBA" id="ARBA00023163"/>
    </source>
</evidence>
<evidence type="ECO:0000313" key="10">
    <source>
        <dbReference type="Proteomes" id="UP000515135"/>
    </source>
</evidence>
<organism evidence="10 11">
    <name type="scientific">Branchiostoma belcheri</name>
    <name type="common">Amphioxus</name>
    <dbReference type="NCBI Taxonomy" id="7741"/>
    <lineage>
        <taxon>Eukaryota</taxon>
        <taxon>Metazoa</taxon>
        <taxon>Chordata</taxon>
        <taxon>Cephalochordata</taxon>
        <taxon>Leptocardii</taxon>
        <taxon>Amphioxiformes</taxon>
        <taxon>Branchiostomatidae</taxon>
        <taxon>Branchiostoma</taxon>
    </lineage>
</organism>
<dbReference type="Gene3D" id="6.10.250.970">
    <property type="match status" value="1"/>
</dbReference>
<reference evidence="11" key="1">
    <citation type="submission" date="2025-08" db="UniProtKB">
        <authorList>
            <consortium name="RefSeq"/>
        </authorList>
    </citation>
    <scope>IDENTIFICATION</scope>
    <source>
        <tissue evidence="11">Gonad</tissue>
    </source>
</reference>
<gene>
    <name evidence="11" type="primary">LOC109467853</name>
</gene>
<feature type="domain" description="Neurogenic mastermind-like N-terminal" evidence="9">
    <location>
        <begin position="7"/>
        <end position="66"/>
    </location>
</feature>
<feature type="compositionally biased region" description="Low complexity" evidence="8">
    <location>
        <begin position="606"/>
        <end position="622"/>
    </location>
</feature>
<accession>A0A6P4YHX6</accession>
<evidence type="ECO:0000256" key="8">
    <source>
        <dbReference type="SAM" id="MobiDB-lite"/>
    </source>
</evidence>
<feature type="region of interest" description="Disordered" evidence="8">
    <location>
        <begin position="740"/>
        <end position="789"/>
    </location>
</feature>
<evidence type="ECO:0000256" key="1">
    <source>
        <dbReference type="ARBA" id="ARBA00004324"/>
    </source>
</evidence>
<dbReference type="KEGG" id="bbel:109467853"/>
<proteinExistence type="inferred from homology"/>
<dbReference type="AlphaFoldDB" id="A0A6P4YHX6"/>
<keyword evidence="5" id="KW-0010">Activator</keyword>
<feature type="compositionally biased region" description="Pro residues" evidence="8">
    <location>
        <begin position="772"/>
        <end position="784"/>
    </location>
</feature>
<feature type="region of interest" description="Disordered" evidence="8">
    <location>
        <begin position="606"/>
        <end position="627"/>
    </location>
</feature>
<dbReference type="GO" id="GO:0016607">
    <property type="term" value="C:nuclear speck"/>
    <property type="evidence" value="ECO:0007669"/>
    <property type="project" value="UniProtKB-SubCell"/>
</dbReference>
<dbReference type="OrthoDB" id="5982619at2759"/>
<feature type="region of interest" description="Disordered" evidence="8">
    <location>
        <begin position="822"/>
        <end position="853"/>
    </location>
</feature>